<organism evidence="1 2">
    <name type="scientific">Dreissena polymorpha</name>
    <name type="common">Zebra mussel</name>
    <name type="synonym">Mytilus polymorpha</name>
    <dbReference type="NCBI Taxonomy" id="45954"/>
    <lineage>
        <taxon>Eukaryota</taxon>
        <taxon>Metazoa</taxon>
        <taxon>Spiralia</taxon>
        <taxon>Lophotrochozoa</taxon>
        <taxon>Mollusca</taxon>
        <taxon>Bivalvia</taxon>
        <taxon>Autobranchia</taxon>
        <taxon>Heteroconchia</taxon>
        <taxon>Euheterodonta</taxon>
        <taxon>Imparidentia</taxon>
        <taxon>Neoheterodontei</taxon>
        <taxon>Myida</taxon>
        <taxon>Dreissenoidea</taxon>
        <taxon>Dreissenidae</taxon>
        <taxon>Dreissena</taxon>
    </lineage>
</organism>
<keyword evidence="2" id="KW-1185">Reference proteome</keyword>
<evidence type="ECO:0000313" key="1">
    <source>
        <dbReference type="EMBL" id="KAH3865909.1"/>
    </source>
</evidence>
<proteinExistence type="predicted"/>
<accession>A0A9D4LXW1</accession>
<comment type="caution">
    <text evidence="1">The sequence shown here is derived from an EMBL/GenBank/DDBJ whole genome shotgun (WGS) entry which is preliminary data.</text>
</comment>
<dbReference type="Proteomes" id="UP000828390">
    <property type="component" value="Unassembled WGS sequence"/>
</dbReference>
<evidence type="ECO:0000313" key="2">
    <source>
        <dbReference type="Proteomes" id="UP000828390"/>
    </source>
</evidence>
<name>A0A9D4LXW1_DREPO</name>
<dbReference type="AlphaFoldDB" id="A0A9D4LXW1"/>
<protein>
    <submittedName>
        <fullName evidence="1">Uncharacterized protein</fullName>
    </submittedName>
</protein>
<sequence>MKGKTPSDHAYLPSIVAGNLSSELLVVVEHVLTLEVPKSETVNLSYRNGLIILMFNNETIE</sequence>
<dbReference type="EMBL" id="JAIWYP010000002">
    <property type="protein sequence ID" value="KAH3865909.1"/>
    <property type="molecule type" value="Genomic_DNA"/>
</dbReference>
<reference evidence="1" key="2">
    <citation type="submission" date="2020-11" db="EMBL/GenBank/DDBJ databases">
        <authorList>
            <person name="McCartney M.A."/>
            <person name="Auch B."/>
            <person name="Kono T."/>
            <person name="Mallez S."/>
            <person name="Becker A."/>
            <person name="Gohl D.M."/>
            <person name="Silverstein K.A.T."/>
            <person name="Koren S."/>
            <person name="Bechman K.B."/>
            <person name="Herman A."/>
            <person name="Abrahante J.E."/>
            <person name="Garbe J."/>
        </authorList>
    </citation>
    <scope>NUCLEOTIDE SEQUENCE</scope>
    <source>
        <strain evidence="1">Duluth1</strain>
        <tissue evidence="1">Whole animal</tissue>
    </source>
</reference>
<gene>
    <name evidence="1" type="ORF">DPMN_028956</name>
</gene>
<reference evidence="1" key="1">
    <citation type="journal article" date="2019" name="bioRxiv">
        <title>The Genome of the Zebra Mussel, Dreissena polymorpha: A Resource for Invasive Species Research.</title>
        <authorList>
            <person name="McCartney M.A."/>
            <person name="Auch B."/>
            <person name="Kono T."/>
            <person name="Mallez S."/>
            <person name="Zhang Y."/>
            <person name="Obille A."/>
            <person name="Becker A."/>
            <person name="Abrahante J.E."/>
            <person name="Garbe J."/>
            <person name="Badalamenti J.P."/>
            <person name="Herman A."/>
            <person name="Mangelson H."/>
            <person name="Liachko I."/>
            <person name="Sullivan S."/>
            <person name="Sone E.D."/>
            <person name="Koren S."/>
            <person name="Silverstein K.A.T."/>
            <person name="Beckman K.B."/>
            <person name="Gohl D.M."/>
        </authorList>
    </citation>
    <scope>NUCLEOTIDE SEQUENCE</scope>
    <source>
        <strain evidence="1">Duluth1</strain>
        <tissue evidence="1">Whole animal</tissue>
    </source>
</reference>